<keyword evidence="4" id="KW-0812">Transmembrane</keyword>
<accession>A0ABT7SWK7</accession>
<comment type="similarity">
    <text evidence="1">Belongs to the ZraP family.</text>
</comment>
<dbReference type="Proteomes" id="UP001234343">
    <property type="component" value="Unassembled WGS sequence"/>
</dbReference>
<evidence type="ECO:0000313" key="6">
    <source>
        <dbReference type="Proteomes" id="UP001234343"/>
    </source>
</evidence>
<keyword evidence="4" id="KW-1133">Transmembrane helix</keyword>
<feature type="transmembrane region" description="Helical" evidence="4">
    <location>
        <begin position="6"/>
        <end position="25"/>
    </location>
</feature>
<name>A0ABT7SWK7_9ALTE</name>
<dbReference type="InterPro" id="IPR025961">
    <property type="entry name" value="Metal_resist"/>
</dbReference>
<dbReference type="EMBL" id="JAUCBP010000007">
    <property type="protein sequence ID" value="MDM7860551.1"/>
    <property type="molecule type" value="Genomic_DNA"/>
</dbReference>
<organism evidence="5 6">
    <name type="scientific">Alteromonas arenosi</name>
    <dbReference type="NCBI Taxonomy" id="3055817"/>
    <lineage>
        <taxon>Bacteria</taxon>
        <taxon>Pseudomonadati</taxon>
        <taxon>Pseudomonadota</taxon>
        <taxon>Gammaproteobacteria</taxon>
        <taxon>Alteromonadales</taxon>
        <taxon>Alteromonadaceae</taxon>
        <taxon>Alteromonas/Salinimonas group</taxon>
        <taxon>Alteromonas</taxon>
    </lineage>
</organism>
<dbReference type="RefSeq" id="WP_289364846.1">
    <property type="nucleotide sequence ID" value="NZ_JAUCBP010000007.1"/>
</dbReference>
<protein>
    <recommendedName>
        <fullName evidence="2">Signaling pathway modulator ZraP</fullName>
    </recommendedName>
    <alternativeName>
        <fullName evidence="3">Zinc resistance-associated protein</fullName>
    </alternativeName>
</protein>
<reference evidence="5 6" key="1">
    <citation type="submission" date="2023-06" db="EMBL/GenBank/DDBJ databases">
        <title>Alteromonas sp. ASW11-36 isolated from intertidal sand.</title>
        <authorList>
            <person name="Li Y."/>
        </authorList>
    </citation>
    <scope>NUCLEOTIDE SEQUENCE [LARGE SCALE GENOMIC DNA]</scope>
    <source>
        <strain evidence="5 6">ASW11-36</strain>
    </source>
</reference>
<evidence type="ECO:0000313" key="5">
    <source>
        <dbReference type="EMBL" id="MDM7860551.1"/>
    </source>
</evidence>
<evidence type="ECO:0000256" key="2">
    <source>
        <dbReference type="ARBA" id="ARBA00044983"/>
    </source>
</evidence>
<evidence type="ECO:0000256" key="4">
    <source>
        <dbReference type="SAM" id="Phobius"/>
    </source>
</evidence>
<gene>
    <name evidence="5" type="ORF">QTP81_08080</name>
</gene>
<keyword evidence="6" id="KW-1185">Reference proteome</keyword>
<sequence>MKFTKLELILFILLTFVLVYGVFYIQRPEIKVAAEYKDSGQPIMMLLHLDEIPQATKDKVRATIRERLPELRQSFRELKQANREYQLAIATRADYDVEQAFAAAEKAAQAQQRKWQLTYEMGAIVMDLLTLEERQMFIEKRKEQLKMGAKPFGIN</sequence>
<comment type="caution">
    <text evidence="5">The sequence shown here is derived from an EMBL/GenBank/DDBJ whole genome shotgun (WGS) entry which is preliminary data.</text>
</comment>
<evidence type="ECO:0000256" key="3">
    <source>
        <dbReference type="ARBA" id="ARBA00045001"/>
    </source>
</evidence>
<dbReference type="Pfam" id="PF13801">
    <property type="entry name" value="Metal_resist"/>
    <property type="match status" value="1"/>
</dbReference>
<evidence type="ECO:0000256" key="1">
    <source>
        <dbReference type="ARBA" id="ARBA00044945"/>
    </source>
</evidence>
<keyword evidence="4" id="KW-0472">Membrane</keyword>
<proteinExistence type="inferred from homology"/>